<sequence length="379" mass="40004">MRAPLSYREALIDVEAIAANVARLRELTGARRLMAVVKANGYGHGALAAAQAALAGGADALGTAELREAVALREAGIVAPLLCWLHDPGEDFDAALEHAIDVAVSSVEQLDALAQAAEDRGVRAAVQLKVDTGLSRNGAPEEEWPRLALALAHHAARGSLHLTGLFSHLSNASPADDHEQLSVLRRADALLRENGLHAPVVHLAATAAAVRLPETRLDMVRTGIGVYGLSPFDDETSLELGLVPAMTLQGRIAGVRRVEPGTGVSYDYTWRAEGVTTLALVPFGYADGIPRSASGVAEVAIGGRRHRIAGRVAMDQFVVEVGDAPVAVGDPVVLWGDPTTGAPSVDEWARWCGTINYELVTRLGPRVQRRVLSEADGRA</sequence>
<evidence type="ECO:0000256" key="6">
    <source>
        <dbReference type="PIRSR" id="PIRSR600821-52"/>
    </source>
</evidence>
<comment type="similarity">
    <text evidence="4">Belongs to the alanine racemase family.</text>
</comment>
<dbReference type="CDD" id="cd00430">
    <property type="entry name" value="PLPDE_III_AR"/>
    <property type="match status" value="1"/>
</dbReference>
<dbReference type="InterPro" id="IPR009006">
    <property type="entry name" value="Ala_racemase/Decarboxylase_C"/>
</dbReference>
<dbReference type="InterPro" id="IPR001608">
    <property type="entry name" value="Ala_racemase_N"/>
</dbReference>
<evidence type="ECO:0000256" key="1">
    <source>
        <dbReference type="ARBA" id="ARBA00001933"/>
    </source>
</evidence>
<dbReference type="FunFam" id="3.20.20.10:FF:000002">
    <property type="entry name" value="Alanine racemase"/>
    <property type="match status" value="1"/>
</dbReference>
<protein>
    <recommendedName>
        <fullName evidence="4">Alanine racemase</fullName>
        <ecNumber evidence="4">5.1.1.1</ecNumber>
    </recommendedName>
</protein>
<dbReference type="Pfam" id="PF01168">
    <property type="entry name" value="Ala_racemase_N"/>
    <property type="match status" value="1"/>
</dbReference>
<feature type="binding site" evidence="4 6">
    <location>
        <position position="136"/>
    </location>
    <ligand>
        <name>substrate</name>
    </ligand>
</feature>
<dbReference type="NCBIfam" id="TIGR00492">
    <property type="entry name" value="alr"/>
    <property type="match status" value="1"/>
</dbReference>
<dbReference type="SMART" id="SM01005">
    <property type="entry name" value="Ala_racemase_C"/>
    <property type="match status" value="1"/>
</dbReference>
<dbReference type="SUPFAM" id="SSF50621">
    <property type="entry name" value="Alanine racemase C-terminal domain-like"/>
    <property type="match status" value="1"/>
</dbReference>
<dbReference type="SUPFAM" id="SSF51419">
    <property type="entry name" value="PLP-binding barrel"/>
    <property type="match status" value="1"/>
</dbReference>
<evidence type="ECO:0000313" key="8">
    <source>
        <dbReference type="EMBL" id="QHC56253.1"/>
    </source>
</evidence>
<evidence type="ECO:0000256" key="5">
    <source>
        <dbReference type="PIRSR" id="PIRSR600821-50"/>
    </source>
</evidence>
<dbReference type="Gene3D" id="3.20.20.10">
    <property type="entry name" value="Alanine racemase"/>
    <property type="match status" value="1"/>
</dbReference>
<accession>A0AAE6V6V3</accession>
<feature type="binding site" evidence="4 6">
    <location>
        <position position="314"/>
    </location>
    <ligand>
        <name>substrate</name>
    </ligand>
</feature>
<feature type="modified residue" description="N6-(pyridoxal phosphate)lysine" evidence="4 5">
    <location>
        <position position="38"/>
    </location>
</feature>
<dbReference type="InterPro" id="IPR011079">
    <property type="entry name" value="Ala_racemase_C"/>
</dbReference>
<dbReference type="GO" id="GO:0005829">
    <property type="term" value="C:cytosol"/>
    <property type="evidence" value="ECO:0007669"/>
    <property type="project" value="TreeGrafter"/>
</dbReference>
<comment type="cofactor">
    <cofactor evidence="1 4 5">
        <name>pyridoxal 5'-phosphate</name>
        <dbReference type="ChEBI" id="CHEBI:597326"/>
    </cofactor>
</comment>
<dbReference type="Proteomes" id="UP000465031">
    <property type="component" value="Chromosome"/>
</dbReference>
<comment type="function">
    <text evidence="4">Catalyzes the interconversion of L-alanine and D-alanine. May also act on other amino acids.</text>
</comment>
<dbReference type="GO" id="GO:0030170">
    <property type="term" value="F:pyridoxal phosphate binding"/>
    <property type="evidence" value="ECO:0007669"/>
    <property type="project" value="UniProtKB-UniRule"/>
</dbReference>
<dbReference type="Pfam" id="PF00842">
    <property type="entry name" value="Ala_racemase_C"/>
    <property type="match status" value="1"/>
</dbReference>
<dbReference type="PANTHER" id="PTHR30511">
    <property type="entry name" value="ALANINE RACEMASE"/>
    <property type="match status" value="1"/>
</dbReference>
<name>A0AAE6V6V3_9MICO</name>
<evidence type="ECO:0000259" key="7">
    <source>
        <dbReference type="SMART" id="SM01005"/>
    </source>
</evidence>
<keyword evidence="2 4" id="KW-0663">Pyridoxal phosphate</keyword>
<dbReference type="PROSITE" id="PS00395">
    <property type="entry name" value="ALANINE_RACEMASE"/>
    <property type="match status" value="1"/>
</dbReference>
<dbReference type="InterPro" id="IPR000821">
    <property type="entry name" value="Ala_racemase"/>
</dbReference>
<keyword evidence="3 4" id="KW-0413">Isomerase</keyword>
<dbReference type="InterPro" id="IPR020622">
    <property type="entry name" value="Ala_racemase_pyridoxalP-BS"/>
</dbReference>
<evidence type="ECO:0000256" key="3">
    <source>
        <dbReference type="ARBA" id="ARBA00023235"/>
    </source>
</evidence>
<proteinExistence type="inferred from homology"/>
<organism evidence="8 9">
    <name type="scientific">Rathayibacter tanaceti</name>
    <dbReference type="NCBI Taxonomy" id="1671680"/>
    <lineage>
        <taxon>Bacteria</taxon>
        <taxon>Bacillati</taxon>
        <taxon>Actinomycetota</taxon>
        <taxon>Actinomycetes</taxon>
        <taxon>Micrococcales</taxon>
        <taxon>Microbacteriaceae</taxon>
        <taxon>Rathayibacter</taxon>
    </lineage>
</organism>
<evidence type="ECO:0000256" key="2">
    <source>
        <dbReference type="ARBA" id="ARBA00022898"/>
    </source>
</evidence>
<dbReference type="KEGG" id="rte:GSU10_11835"/>
<dbReference type="InterPro" id="IPR029066">
    <property type="entry name" value="PLP-binding_barrel"/>
</dbReference>
<comment type="catalytic activity">
    <reaction evidence="4">
        <text>L-alanine = D-alanine</text>
        <dbReference type="Rhea" id="RHEA:20249"/>
        <dbReference type="ChEBI" id="CHEBI:57416"/>
        <dbReference type="ChEBI" id="CHEBI:57972"/>
        <dbReference type="EC" id="5.1.1.1"/>
    </reaction>
</comment>
<comment type="pathway">
    <text evidence="4">Amino-acid biosynthesis; D-alanine biosynthesis; D-alanine from L-alanine: step 1/1.</text>
</comment>
<evidence type="ECO:0000256" key="4">
    <source>
        <dbReference type="HAMAP-Rule" id="MF_01201"/>
    </source>
</evidence>
<dbReference type="PRINTS" id="PR00992">
    <property type="entry name" value="ALARACEMASE"/>
</dbReference>
<feature type="active site" description="Proton acceptor; specific for D-alanine" evidence="4">
    <location>
        <position position="38"/>
    </location>
</feature>
<dbReference type="Gene3D" id="2.40.37.10">
    <property type="entry name" value="Lyase, Ornithine Decarboxylase, Chain A, domain 1"/>
    <property type="match status" value="1"/>
</dbReference>
<dbReference type="GO" id="GO:0009252">
    <property type="term" value="P:peptidoglycan biosynthetic process"/>
    <property type="evidence" value="ECO:0007669"/>
    <property type="project" value="TreeGrafter"/>
</dbReference>
<feature type="active site" description="Proton acceptor; specific for L-alanine" evidence="4">
    <location>
        <position position="266"/>
    </location>
</feature>
<dbReference type="EMBL" id="CP047186">
    <property type="protein sequence ID" value="QHC56253.1"/>
    <property type="molecule type" value="Genomic_DNA"/>
</dbReference>
<dbReference type="RefSeq" id="WP_132504938.1">
    <property type="nucleotide sequence ID" value="NZ_CP047186.1"/>
</dbReference>
<dbReference type="GO" id="GO:0030632">
    <property type="term" value="P:D-alanine biosynthetic process"/>
    <property type="evidence" value="ECO:0007669"/>
    <property type="project" value="UniProtKB-UniRule"/>
</dbReference>
<dbReference type="AlphaFoldDB" id="A0AAE6V6V3"/>
<dbReference type="EC" id="5.1.1.1" evidence="4"/>
<reference evidence="9" key="1">
    <citation type="submission" date="2019-12" db="EMBL/GenBank/DDBJ databases">
        <title>Complete and draft genome sequences of new strains and members of some known species of the genus Rathayibacter isolated from plants.</title>
        <authorList>
            <person name="Tarlachkov S.V."/>
            <person name="Starodumova I.P."/>
            <person name="Dorofeeva L.V."/>
            <person name="Prisyazhnaya N.V."/>
            <person name="Leyn S."/>
            <person name="Zlamal J."/>
            <person name="Elan M."/>
            <person name="Osterman A.L."/>
            <person name="Nadler S."/>
            <person name="Subbotin S.A."/>
            <person name="Evtushenko L.I."/>
        </authorList>
    </citation>
    <scope>NUCLEOTIDE SEQUENCE [LARGE SCALE GENOMIC DNA]</scope>
    <source>
        <strain evidence="9">VKM Ac-2761</strain>
    </source>
</reference>
<gene>
    <name evidence="8" type="primary">alr</name>
    <name evidence="8" type="ORF">GSU10_11835</name>
</gene>
<evidence type="ECO:0000313" key="9">
    <source>
        <dbReference type="Proteomes" id="UP000465031"/>
    </source>
</evidence>
<dbReference type="GO" id="GO:0008784">
    <property type="term" value="F:alanine racemase activity"/>
    <property type="evidence" value="ECO:0007669"/>
    <property type="project" value="UniProtKB-UniRule"/>
</dbReference>
<dbReference type="HAMAP" id="MF_01201">
    <property type="entry name" value="Ala_racemase"/>
    <property type="match status" value="1"/>
</dbReference>
<dbReference type="PANTHER" id="PTHR30511:SF0">
    <property type="entry name" value="ALANINE RACEMASE, CATABOLIC-RELATED"/>
    <property type="match status" value="1"/>
</dbReference>
<feature type="domain" description="Alanine racemase C-terminal" evidence="7">
    <location>
        <begin position="245"/>
        <end position="372"/>
    </location>
</feature>